<dbReference type="SUPFAM" id="SSF110296">
    <property type="entry name" value="Oligoxyloglucan reducing end-specific cellobiohydrolase"/>
    <property type="match status" value="1"/>
</dbReference>
<organism evidence="1 2">
    <name type="scientific">Oceanisphaera marina</name>
    <dbReference type="NCBI Taxonomy" id="2017550"/>
    <lineage>
        <taxon>Bacteria</taxon>
        <taxon>Pseudomonadati</taxon>
        <taxon>Pseudomonadota</taxon>
        <taxon>Gammaproteobacteria</taxon>
        <taxon>Aeromonadales</taxon>
        <taxon>Aeromonadaceae</taxon>
        <taxon>Oceanisphaera</taxon>
    </lineage>
</organism>
<dbReference type="RefSeq" id="WP_188630904.1">
    <property type="nucleotide sequence ID" value="NZ_BMKE01000042.1"/>
</dbReference>
<dbReference type="Gene3D" id="2.130.10.10">
    <property type="entry name" value="YVTN repeat-like/Quinoprotein amine dehydrogenase"/>
    <property type="match status" value="1"/>
</dbReference>
<sequence length="347" mass="39510">MSEPEIIFRDKTEAELNEPNSRAEVTEDWMADAAERANRRSLSIIKGFIDGPVTTVLLERAQYGDWWIAPDWRTVYVHTQWRDRRIKSSSGEQLFPTQKLWKSTDAGEYWQQLTWPEADNITFLRFLDAERGYLIGSGPRLWRTQDGGEHWQEIALPAIEPYITFSEQFDLVALGADNTLRLAYFTARYGKQENLSVVLALPWGDDTPEVEFTVPDQSVIDLLADEAGKVHVLGWQGLPVNYSIPDDSKRERPSMISMWDGAKLQPLHEFKKDVIGYALYRTPAGHILFDGVTEGFLPNDITALSTDGGKRWQMTNEGSSAQGGYYDTHTGTRWRVSGYALSKREIP</sequence>
<protein>
    <recommendedName>
        <fullName evidence="3">Glycosyl hydrolase</fullName>
    </recommendedName>
</protein>
<evidence type="ECO:0008006" key="3">
    <source>
        <dbReference type="Google" id="ProtNLM"/>
    </source>
</evidence>
<reference evidence="2" key="1">
    <citation type="journal article" date="2019" name="Int. J. Syst. Evol. Microbiol.">
        <title>The Global Catalogue of Microorganisms (GCM) 10K type strain sequencing project: providing services to taxonomists for standard genome sequencing and annotation.</title>
        <authorList>
            <consortium name="The Broad Institute Genomics Platform"/>
            <consortium name="The Broad Institute Genome Sequencing Center for Infectious Disease"/>
            <person name="Wu L."/>
            <person name="Ma J."/>
        </authorList>
    </citation>
    <scope>NUCLEOTIDE SEQUENCE [LARGE SCALE GENOMIC DNA]</scope>
    <source>
        <strain evidence="2">CGMCC 1.15923</strain>
    </source>
</reference>
<dbReference type="EMBL" id="BMKE01000042">
    <property type="protein sequence ID" value="GGB54510.1"/>
    <property type="molecule type" value="Genomic_DNA"/>
</dbReference>
<keyword evidence="2" id="KW-1185">Reference proteome</keyword>
<gene>
    <name evidence="1" type="ORF">GCM10011502_29470</name>
</gene>
<accession>A0ABQ1J0U3</accession>
<comment type="caution">
    <text evidence="1">The sequence shown here is derived from an EMBL/GenBank/DDBJ whole genome shotgun (WGS) entry which is preliminary data.</text>
</comment>
<proteinExistence type="predicted"/>
<dbReference type="Proteomes" id="UP000646152">
    <property type="component" value="Unassembled WGS sequence"/>
</dbReference>
<dbReference type="InterPro" id="IPR015943">
    <property type="entry name" value="WD40/YVTN_repeat-like_dom_sf"/>
</dbReference>
<name>A0ABQ1J0U3_9GAMM</name>
<evidence type="ECO:0000313" key="2">
    <source>
        <dbReference type="Proteomes" id="UP000646152"/>
    </source>
</evidence>
<evidence type="ECO:0000313" key="1">
    <source>
        <dbReference type="EMBL" id="GGB54510.1"/>
    </source>
</evidence>